<sequence length="328" mass="37836">MLYFRAGSIWVAWVRDKYLSAGSFWSLNSRNYSISWTFRRLLKLRHITLSFLSISVREGGETYFWFDPWTPYGILIDYLGPSGPMDLGIPLNSLVSSITQGSAWILRPARSKRQLNLHVYLTSFSPSPGSDAAIWKVEDIICTKFSTKDVWKSIRMAKPSVSWARFIWNQAIIPKYRITSWLFTLNRNPTMDRMMSWGLDLENCCLLCGSAPESRDHLFFVCPYSSLVWKAVIGVLGFTNPPLQWDSVFEWFVSASFNRIQLAAVLQLWHGSIYVIWQERNARYHNGLTKSHWMLSQDVIKQAKDKSSAMRNCGSDLGFSLVAFWSTF</sequence>
<accession>A0ABQ8CCK0</accession>
<evidence type="ECO:0000259" key="1">
    <source>
        <dbReference type="Pfam" id="PF13966"/>
    </source>
</evidence>
<protein>
    <recommendedName>
        <fullName evidence="1">Reverse transcriptase zinc-binding domain-containing protein</fullName>
    </recommendedName>
</protein>
<dbReference type="Proteomes" id="UP000824890">
    <property type="component" value="Unassembled WGS sequence"/>
</dbReference>
<evidence type="ECO:0000313" key="2">
    <source>
        <dbReference type="EMBL" id="KAH0914807.1"/>
    </source>
</evidence>
<proteinExistence type="predicted"/>
<organism evidence="2 3">
    <name type="scientific">Brassica napus</name>
    <name type="common">Rape</name>
    <dbReference type="NCBI Taxonomy" id="3708"/>
    <lineage>
        <taxon>Eukaryota</taxon>
        <taxon>Viridiplantae</taxon>
        <taxon>Streptophyta</taxon>
        <taxon>Embryophyta</taxon>
        <taxon>Tracheophyta</taxon>
        <taxon>Spermatophyta</taxon>
        <taxon>Magnoliopsida</taxon>
        <taxon>eudicotyledons</taxon>
        <taxon>Gunneridae</taxon>
        <taxon>Pentapetalae</taxon>
        <taxon>rosids</taxon>
        <taxon>malvids</taxon>
        <taxon>Brassicales</taxon>
        <taxon>Brassicaceae</taxon>
        <taxon>Brassiceae</taxon>
        <taxon>Brassica</taxon>
    </lineage>
</organism>
<keyword evidence="3" id="KW-1185">Reference proteome</keyword>
<dbReference type="InterPro" id="IPR026960">
    <property type="entry name" value="RVT-Znf"/>
</dbReference>
<gene>
    <name evidence="2" type="ORF">HID58_029253</name>
</gene>
<dbReference type="PANTHER" id="PTHR33116:SF78">
    <property type="entry name" value="OS12G0587133 PROTEIN"/>
    <property type="match status" value="1"/>
</dbReference>
<dbReference type="PANTHER" id="PTHR33116">
    <property type="entry name" value="REVERSE TRANSCRIPTASE ZINC-BINDING DOMAIN-CONTAINING PROTEIN-RELATED-RELATED"/>
    <property type="match status" value="1"/>
</dbReference>
<comment type="caution">
    <text evidence="2">The sequence shown here is derived from an EMBL/GenBank/DDBJ whole genome shotgun (WGS) entry which is preliminary data.</text>
</comment>
<reference evidence="2 3" key="1">
    <citation type="submission" date="2021-05" db="EMBL/GenBank/DDBJ databases">
        <title>Genome Assembly of Synthetic Allotetraploid Brassica napus Reveals Homoeologous Exchanges between Subgenomes.</title>
        <authorList>
            <person name="Davis J.T."/>
        </authorList>
    </citation>
    <scope>NUCLEOTIDE SEQUENCE [LARGE SCALE GENOMIC DNA]</scope>
    <source>
        <strain evidence="3">cv. Da-Ae</strain>
        <tissue evidence="2">Seedling</tissue>
    </source>
</reference>
<evidence type="ECO:0000313" key="3">
    <source>
        <dbReference type="Proteomes" id="UP000824890"/>
    </source>
</evidence>
<dbReference type="Pfam" id="PF13966">
    <property type="entry name" value="zf-RVT"/>
    <property type="match status" value="1"/>
</dbReference>
<name>A0ABQ8CCK0_BRANA</name>
<feature type="domain" description="Reverse transcriptase zinc-binding" evidence="1">
    <location>
        <begin position="145"/>
        <end position="229"/>
    </location>
</feature>
<dbReference type="EMBL" id="JAGKQM010000008">
    <property type="protein sequence ID" value="KAH0914807.1"/>
    <property type="molecule type" value="Genomic_DNA"/>
</dbReference>